<evidence type="ECO:0000256" key="2">
    <source>
        <dbReference type="ARBA" id="ARBA00022475"/>
    </source>
</evidence>
<name>A0ABP4XSY2_9MICO</name>
<dbReference type="InterPro" id="IPR003838">
    <property type="entry name" value="ABC3_permease_C"/>
</dbReference>
<evidence type="ECO:0000313" key="11">
    <source>
        <dbReference type="EMBL" id="GAA1790621.1"/>
    </source>
</evidence>
<keyword evidence="5 8" id="KW-0472">Membrane</keyword>
<evidence type="ECO:0000313" key="12">
    <source>
        <dbReference type="Proteomes" id="UP001500851"/>
    </source>
</evidence>
<dbReference type="Pfam" id="PF02687">
    <property type="entry name" value="FtsX"/>
    <property type="match status" value="1"/>
</dbReference>
<dbReference type="PANTHER" id="PTHR30572">
    <property type="entry name" value="MEMBRANE COMPONENT OF TRANSPORTER-RELATED"/>
    <property type="match status" value="1"/>
</dbReference>
<evidence type="ECO:0000259" key="9">
    <source>
        <dbReference type="Pfam" id="PF02687"/>
    </source>
</evidence>
<comment type="subcellular location">
    <subcellularLocation>
        <location evidence="1">Cell membrane</location>
        <topology evidence="1">Multi-pass membrane protein</topology>
    </subcellularLocation>
</comment>
<keyword evidence="4 8" id="KW-1133">Transmembrane helix</keyword>
<reference evidence="12" key="1">
    <citation type="journal article" date="2019" name="Int. J. Syst. Evol. Microbiol.">
        <title>The Global Catalogue of Microorganisms (GCM) 10K type strain sequencing project: providing services to taxonomists for standard genome sequencing and annotation.</title>
        <authorList>
            <consortium name="The Broad Institute Genomics Platform"/>
            <consortium name="The Broad Institute Genome Sequencing Center for Infectious Disease"/>
            <person name="Wu L."/>
            <person name="Ma J."/>
        </authorList>
    </citation>
    <scope>NUCLEOTIDE SEQUENCE [LARGE SCALE GENOMIC DNA]</scope>
    <source>
        <strain evidence="12">JCM 14736</strain>
    </source>
</reference>
<dbReference type="RefSeq" id="WP_344031849.1">
    <property type="nucleotide sequence ID" value="NZ_BAAAOB010000002.1"/>
</dbReference>
<dbReference type="EMBL" id="BAAAOB010000002">
    <property type="protein sequence ID" value="GAA1790621.1"/>
    <property type="molecule type" value="Genomic_DNA"/>
</dbReference>
<keyword evidence="12" id="KW-1185">Reference proteome</keyword>
<evidence type="ECO:0000256" key="8">
    <source>
        <dbReference type="SAM" id="Phobius"/>
    </source>
</evidence>
<feature type="region of interest" description="Disordered" evidence="7">
    <location>
        <begin position="66"/>
        <end position="89"/>
    </location>
</feature>
<proteinExistence type="inferred from homology"/>
<feature type="domain" description="ABC3 transporter permease C-terminal" evidence="9">
    <location>
        <begin position="329"/>
        <end position="484"/>
    </location>
</feature>
<dbReference type="Pfam" id="PF12704">
    <property type="entry name" value="MacB_PCD"/>
    <property type="match status" value="1"/>
</dbReference>
<keyword evidence="2" id="KW-1003">Cell membrane</keyword>
<evidence type="ECO:0000256" key="5">
    <source>
        <dbReference type="ARBA" id="ARBA00023136"/>
    </source>
</evidence>
<evidence type="ECO:0000256" key="1">
    <source>
        <dbReference type="ARBA" id="ARBA00004651"/>
    </source>
</evidence>
<feature type="domain" description="MacB-like periplasmic core" evidence="10">
    <location>
        <begin position="17"/>
        <end position="294"/>
    </location>
</feature>
<feature type="region of interest" description="Disordered" evidence="7">
    <location>
        <begin position="132"/>
        <end position="166"/>
    </location>
</feature>
<keyword evidence="3 8" id="KW-0812">Transmembrane</keyword>
<evidence type="ECO:0000256" key="6">
    <source>
        <dbReference type="ARBA" id="ARBA00038076"/>
    </source>
</evidence>
<feature type="transmembrane region" description="Helical" evidence="8">
    <location>
        <begin position="455"/>
        <end position="477"/>
    </location>
</feature>
<feature type="transmembrane region" description="Helical" evidence="8">
    <location>
        <begin position="381"/>
        <end position="403"/>
    </location>
</feature>
<comment type="caution">
    <text evidence="11">The sequence shown here is derived from an EMBL/GenBank/DDBJ whole genome shotgun (WGS) entry which is preliminary data.</text>
</comment>
<dbReference type="InterPro" id="IPR050250">
    <property type="entry name" value="Macrolide_Exporter_MacB"/>
</dbReference>
<dbReference type="Proteomes" id="UP001500851">
    <property type="component" value="Unassembled WGS sequence"/>
</dbReference>
<gene>
    <name evidence="11" type="ORF">GCM10009768_19520</name>
</gene>
<sequence length="492" mass="48706">MYWTMLRRELLGRKRQTIIVAAGLAIAIALVIVVSALSAGVKQAQTRALEGVYGVGTDLTVTGAATQPGQGGGPRFEFGQNDGQSQDGTTTLAKSRLMSNPRQGTLDASTVTAVGKLDGVAKATGALSLTNTTFTGEMPDRSQLQSQGGGMSGPPESGAGGAGGSGGSSFGIESFTVLGIDPSATGVGPLSATKVSSGRALAASDAGQKVAVVDSRYAKTESIAVGDSVEVGGSTVEVVGIVASTGDEAETAANVFLPIDTARTLAGVKDVVSTVYVSADSASGIDALQQKIEKQVPDATVSSQADLAAQVSGSLSSASSLITNLGTWLSIIVLAVALVIAMLLTSSGVSRRTREFGTLKAIGWSNRRVVGQLAGESGVQALIGGVVGLVLGLGTVGIINLIAPKIGGGSTATAGRAAAEGAMPGGGSGGGMPGGFGRAAQQATEIVLHAPVTPWIVAAAILLALLGGLVAGSFGAWRAARLSPVEALRAVA</sequence>
<evidence type="ECO:0000259" key="10">
    <source>
        <dbReference type="Pfam" id="PF12704"/>
    </source>
</evidence>
<accession>A0ABP4XSY2</accession>
<protein>
    <submittedName>
        <fullName evidence="11">ABC transporter permease</fullName>
    </submittedName>
</protein>
<comment type="similarity">
    <text evidence="6">Belongs to the ABC-4 integral membrane protein family.</text>
</comment>
<feature type="transmembrane region" description="Helical" evidence="8">
    <location>
        <begin position="325"/>
        <end position="344"/>
    </location>
</feature>
<evidence type="ECO:0000256" key="4">
    <source>
        <dbReference type="ARBA" id="ARBA00022989"/>
    </source>
</evidence>
<dbReference type="InterPro" id="IPR025857">
    <property type="entry name" value="MacB_PCD"/>
</dbReference>
<organism evidence="11 12">
    <name type="scientific">Leucobacter iarius</name>
    <dbReference type="NCBI Taxonomy" id="333963"/>
    <lineage>
        <taxon>Bacteria</taxon>
        <taxon>Bacillati</taxon>
        <taxon>Actinomycetota</taxon>
        <taxon>Actinomycetes</taxon>
        <taxon>Micrococcales</taxon>
        <taxon>Microbacteriaceae</taxon>
        <taxon>Leucobacter</taxon>
    </lineage>
</organism>
<evidence type="ECO:0000256" key="7">
    <source>
        <dbReference type="SAM" id="MobiDB-lite"/>
    </source>
</evidence>
<evidence type="ECO:0000256" key="3">
    <source>
        <dbReference type="ARBA" id="ARBA00022692"/>
    </source>
</evidence>
<dbReference type="PANTHER" id="PTHR30572:SF4">
    <property type="entry name" value="ABC TRANSPORTER PERMEASE YTRF"/>
    <property type="match status" value="1"/>
</dbReference>
<feature type="compositionally biased region" description="Gly residues" evidence="7">
    <location>
        <begin position="147"/>
        <end position="166"/>
    </location>
</feature>